<dbReference type="EMBL" id="LT828648">
    <property type="protein sequence ID" value="SLM48698.1"/>
    <property type="molecule type" value="Genomic_DNA"/>
</dbReference>
<evidence type="ECO:0000256" key="9">
    <source>
        <dbReference type="ARBA" id="ARBA00044145"/>
    </source>
</evidence>
<evidence type="ECO:0000313" key="12">
    <source>
        <dbReference type="EMBL" id="SLM48698.1"/>
    </source>
</evidence>
<evidence type="ECO:0000256" key="2">
    <source>
        <dbReference type="ARBA" id="ARBA00022695"/>
    </source>
</evidence>
<comment type="catalytic activity">
    <reaction evidence="10">
        <text>GTP + ATP = 3',3'-cGAMP + 2 diphosphate</text>
        <dbReference type="Rhea" id="RHEA:35647"/>
        <dbReference type="ChEBI" id="CHEBI:30616"/>
        <dbReference type="ChEBI" id="CHEBI:33019"/>
        <dbReference type="ChEBI" id="CHEBI:37565"/>
        <dbReference type="ChEBI" id="CHEBI:71501"/>
    </reaction>
    <physiologicalReaction direction="left-to-right" evidence="10">
        <dbReference type="Rhea" id="RHEA:35648"/>
    </physiologicalReaction>
</comment>
<evidence type="ECO:0000256" key="6">
    <source>
        <dbReference type="ARBA" id="ARBA00022842"/>
    </source>
</evidence>
<proteinExistence type="predicted"/>
<dbReference type="GO" id="GO:0005524">
    <property type="term" value="F:ATP binding"/>
    <property type="evidence" value="ECO:0007669"/>
    <property type="project" value="UniProtKB-KW"/>
</dbReference>
<dbReference type="GO" id="GO:0046872">
    <property type="term" value="F:metal ion binding"/>
    <property type="evidence" value="ECO:0007669"/>
    <property type="project" value="UniProtKB-KW"/>
</dbReference>
<name>A0A1W1I6N9_9BACT</name>
<dbReference type="GO" id="GO:0016779">
    <property type="term" value="F:nucleotidyltransferase activity"/>
    <property type="evidence" value="ECO:0007669"/>
    <property type="project" value="UniProtKB-KW"/>
</dbReference>
<dbReference type="Proteomes" id="UP000192042">
    <property type="component" value="Chromosome I"/>
</dbReference>
<keyword evidence="3" id="KW-0479">Metal-binding</keyword>
<accession>A0A1W1I6N9</accession>
<evidence type="ECO:0000256" key="7">
    <source>
        <dbReference type="ARBA" id="ARBA00023080"/>
    </source>
</evidence>
<gene>
    <name evidence="12" type="ORF">NSJP_2531</name>
</gene>
<dbReference type="InterPro" id="IPR006116">
    <property type="entry name" value="NT_2-5OAS_ClassI-CCAase"/>
</dbReference>
<keyword evidence="13" id="KW-1185">Reference proteome</keyword>
<reference evidence="12 13" key="1">
    <citation type="submission" date="2017-03" db="EMBL/GenBank/DDBJ databases">
        <authorList>
            <person name="Afonso C.L."/>
            <person name="Miller P.J."/>
            <person name="Scott M.A."/>
            <person name="Spackman E."/>
            <person name="Goraichik I."/>
            <person name="Dimitrov K.M."/>
            <person name="Suarez D.L."/>
            <person name="Swayne D.E."/>
        </authorList>
    </citation>
    <scope>NUCLEOTIDE SEQUENCE [LARGE SCALE GENOMIC DNA]</scope>
    <source>
        <strain evidence="12">Genome sequencing of Nitrospira japonica strain NJ11</strain>
    </source>
</reference>
<dbReference type="GO" id="GO:0009117">
    <property type="term" value="P:nucleotide metabolic process"/>
    <property type="evidence" value="ECO:0007669"/>
    <property type="project" value="UniProtKB-KW"/>
</dbReference>
<keyword evidence="5" id="KW-0067">ATP-binding</keyword>
<feature type="domain" description="Cyclic GMP-AMP synthase DncV-like nucleotidyltransferase" evidence="11">
    <location>
        <begin position="54"/>
        <end position="137"/>
    </location>
</feature>
<keyword evidence="2" id="KW-0548">Nucleotidyltransferase</keyword>
<dbReference type="STRING" id="1325564.NSJP_2531"/>
<dbReference type="RefSeq" id="WP_155970123.1">
    <property type="nucleotide sequence ID" value="NZ_LT828648.1"/>
</dbReference>
<dbReference type="AlphaFoldDB" id="A0A1W1I6N9"/>
<dbReference type="Pfam" id="PF21654">
    <property type="entry name" value="DncV-like_NTFase"/>
    <property type="match status" value="1"/>
</dbReference>
<organism evidence="12 13">
    <name type="scientific">Nitrospira japonica</name>
    <dbReference type="NCBI Taxonomy" id="1325564"/>
    <lineage>
        <taxon>Bacteria</taxon>
        <taxon>Pseudomonadati</taxon>
        <taxon>Nitrospirota</taxon>
        <taxon>Nitrospiria</taxon>
        <taxon>Nitrospirales</taxon>
        <taxon>Nitrospiraceae</taxon>
        <taxon>Nitrospira</taxon>
    </lineage>
</organism>
<evidence type="ECO:0000256" key="3">
    <source>
        <dbReference type="ARBA" id="ARBA00022723"/>
    </source>
</evidence>
<protein>
    <recommendedName>
        <fullName evidence="9">Cyclic GMP-AMP synthase</fullName>
    </recommendedName>
</protein>
<keyword evidence="4" id="KW-0547">Nucleotide-binding</keyword>
<evidence type="ECO:0000256" key="10">
    <source>
        <dbReference type="ARBA" id="ARBA00048304"/>
    </source>
</evidence>
<evidence type="ECO:0000256" key="4">
    <source>
        <dbReference type="ARBA" id="ARBA00022741"/>
    </source>
</evidence>
<keyword evidence="1" id="KW-0808">Transferase</keyword>
<dbReference type="CDD" id="cd05400">
    <property type="entry name" value="NT_2-5OAS_ClassI-CCAase"/>
    <property type="match status" value="1"/>
</dbReference>
<dbReference type="GO" id="GO:0051607">
    <property type="term" value="P:defense response to virus"/>
    <property type="evidence" value="ECO:0007669"/>
    <property type="project" value="UniProtKB-KW"/>
</dbReference>
<evidence type="ECO:0000313" key="13">
    <source>
        <dbReference type="Proteomes" id="UP000192042"/>
    </source>
</evidence>
<dbReference type="KEGG" id="nja:NSJP_2531"/>
<keyword evidence="8" id="KW-0051">Antiviral defense</keyword>
<sequence>MNDSLRDRLLTDLVRELDIPDNAYEAAESRYHDLGEWLRDESKAKIAQFQPLVSAQGSFRMGTVTKPWKTDHHDLDIGCSLQEGITPETCTQYDLKHLVGSDLYTYRSERRIQDEPEEKHRCWRLNYQDNLHFHADVVPCVPHSERIQAIIKSRMLQTGTSPLLAQDISKLAVAITDDRHPGYRRLDHDWYISNPEGYARWFESRMKQAHALLKSRTLQAKVGRIEDLPVFRWKTPLQAAIQILKRHRDVMYENLPERKPISIIITTLAAHAYRGEFDLSDALIQILDNMCVNPSEPRVPNPVNAQEDFADRWKSSEGRALRLEENFFVWLEQAKRDFYAILSPSDYGMLPEHIRKRFGVSINQDLMRQISGTLSPRISSPALHIKREMVPKPWGR</sequence>
<evidence type="ECO:0000256" key="8">
    <source>
        <dbReference type="ARBA" id="ARBA00023118"/>
    </source>
</evidence>
<keyword evidence="7" id="KW-0546">Nucleotide metabolism</keyword>
<evidence type="ECO:0000256" key="5">
    <source>
        <dbReference type="ARBA" id="ARBA00022840"/>
    </source>
</evidence>
<evidence type="ECO:0000256" key="1">
    <source>
        <dbReference type="ARBA" id="ARBA00022679"/>
    </source>
</evidence>
<dbReference type="InterPro" id="IPR048445">
    <property type="entry name" value="DncV-like_NTFase"/>
</dbReference>
<keyword evidence="6" id="KW-0460">Magnesium</keyword>
<dbReference type="OrthoDB" id="1118920at2"/>
<evidence type="ECO:0000259" key="11">
    <source>
        <dbReference type="Pfam" id="PF21654"/>
    </source>
</evidence>